<reference evidence="1" key="2">
    <citation type="journal article" date="1994" name="Plant Cell Physiol.">
        <title>Nucleotide sequence of a 28-kbp portion of rice mitochondrial DNA: the existence of many sequences that correspond to parts of mitochondrial genes in intergenic regions.</title>
        <authorList>
            <person name="Itadani H."/>
            <person name="Wakasugi T."/>
            <person name="Sugita M."/>
            <person name="Sugiura M."/>
            <person name="Nakazono M."/>
            <person name="Hirai A."/>
        </authorList>
    </citation>
    <scope>NUCLEOTIDE SEQUENCE</scope>
</reference>
<dbReference type="AlphaFoldDB" id="Q35315"/>
<dbReference type="EMBL" id="D32052">
    <property type="protein sequence ID" value="BAA06824.1"/>
    <property type="molecule type" value="Genomic_DNA"/>
</dbReference>
<sequence length="83" mass="9080">MPQTLYKNFINKAKRISSPHSSLPADLSALQAPLAAVGKNEHRSSQLVRVSPLIFDLANQFSGFLFPSMPLVHSQTCRGSSIK</sequence>
<evidence type="ECO:0000313" key="1">
    <source>
        <dbReference type="EMBL" id="BAA06824.1"/>
    </source>
</evidence>
<geneLocation type="mitochondrion" evidence="1"/>
<proteinExistence type="predicted"/>
<protein>
    <submittedName>
        <fullName evidence="1">ORF83B</fullName>
    </submittedName>
</protein>
<organism evidence="1">
    <name type="scientific">Oryza sativa subsp. japonica</name>
    <name type="common">Rice</name>
    <dbReference type="NCBI Taxonomy" id="39947"/>
    <lineage>
        <taxon>Eukaryota</taxon>
        <taxon>Viridiplantae</taxon>
        <taxon>Streptophyta</taxon>
        <taxon>Embryophyta</taxon>
        <taxon>Tracheophyta</taxon>
        <taxon>Spermatophyta</taxon>
        <taxon>Magnoliopsida</taxon>
        <taxon>Liliopsida</taxon>
        <taxon>Poales</taxon>
        <taxon>Poaceae</taxon>
        <taxon>BOP clade</taxon>
        <taxon>Oryzoideae</taxon>
        <taxon>Oryzeae</taxon>
        <taxon>Oryzinae</taxon>
        <taxon>Oryza</taxon>
        <taxon>Oryza sativa</taxon>
    </lineage>
</organism>
<keyword evidence="1" id="KW-0496">Mitochondrion</keyword>
<reference evidence="1" key="1">
    <citation type="journal article" date="1985" name="Dokl. Akad. Nauk SSSR">
        <title>Structure of long and short copies of the mobile dispersed gene MDG3 of Drosophila melanogaster.</title>
        <authorList>
            <person name="Baev A.A."/>
            <person name="Dzhumagaliev E.B."/>
            <person name="Lyubomirskaya N.V."/>
            <person name="Mizrokhi L.Y."/>
            <person name="Il'in Y.V."/>
        </authorList>
    </citation>
    <scope>NUCLEOTIDE SEQUENCE</scope>
</reference>
<reference evidence="1" key="3">
    <citation type="journal article" date="1995" name="Curr. Genet.">
        <title>The rps3-rpl16-nad3-rps12 gene cluster in rice mitochondrial DNA is transcribed from alternative promoters.</title>
        <authorList>
            <person name="Nakazono M."/>
            <person name="Itadani H."/>
            <person name="Wakasugi T."/>
            <person name="Tsutsumi N."/>
            <person name="Sugiura M."/>
            <person name="Hirai A."/>
        </authorList>
    </citation>
    <scope>NUCLEOTIDE SEQUENCE</scope>
</reference>
<dbReference type="GO" id="GO:0005739">
    <property type="term" value="C:mitochondrion"/>
    <property type="evidence" value="ECO:0000250"/>
    <property type="project" value="Gramene"/>
</dbReference>
<accession>Q35315</accession>
<name>Q35315_ORYSJ</name>
<dbReference type="PIR" id="T03203">
    <property type="entry name" value="T03203"/>
</dbReference>